<evidence type="ECO:0000259" key="2">
    <source>
        <dbReference type="Pfam" id="PF12674"/>
    </source>
</evidence>
<feature type="domain" description="Pyridoxamine 5'-phosphate oxidase N-terminal" evidence="1">
    <location>
        <begin position="95"/>
        <end position="216"/>
    </location>
</feature>
<sequence length="229" mass="25926">MEQQFCQSCGMPLNGTNHGTEADGSLCPDYCKYCYKDGRFTQNFTMTQMIEFCLQFIDQLNAESGQNLTAVQAKEQMLGYFPTLKRWKEKDPRTITEKAADLLAQCENVTVVSIDADGYPRPVQMSKIHAEAYNDVWMATSADSVKVNDFKANNKAGLCYDRYGDGVALRGRVEIITDDAVRKDMWQDWFVHHFPSGPADPGYVLLHFIGTEATFWINGEFSRSNIQLP</sequence>
<feature type="domain" description="Putative zinc ribbon" evidence="2">
    <location>
        <begin position="5"/>
        <end position="88"/>
    </location>
</feature>
<evidence type="ECO:0000259" key="1">
    <source>
        <dbReference type="Pfam" id="PF01243"/>
    </source>
</evidence>
<accession>A0A938WS47</accession>
<reference evidence="3" key="1">
    <citation type="submission" date="2020-08" db="EMBL/GenBank/DDBJ databases">
        <authorList>
            <person name="Cejkova D."/>
            <person name="Kubasova T."/>
            <person name="Jahodarova E."/>
            <person name="Rychlik I."/>
        </authorList>
    </citation>
    <scope>NUCLEOTIDE SEQUENCE</scope>
    <source>
        <strain evidence="3">An824</strain>
    </source>
</reference>
<dbReference type="Pfam" id="PF12674">
    <property type="entry name" value="Zn_ribbon_2"/>
    <property type="match status" value="1"/>
</dbReference>
<dbReference type="EMBL" id="JACJJG010000014">
    <property type="protein sequence ID" value="MBM6673154.1"/>
    <property type="molecule type" value="Genomic_DNA"/>
</dbReference>
<dbReference type="Pfam" id="PF01243">
    <property type="entry name" value="PNPOx_N"/>
    <property type="match status" value="1"/>
</dbReference>
<comment type="caution">
    <text evidence="3">The sequence shown here is derived from an EMBL/GenBank/DDBJ whole genome shotgun (WGS) entry which is preliminary data.</text>
</comment>
<dbReference type="RefSeq" id="WP_205103765.1">
    <property type="nucleotide sequence ID" value="NZ_JACJJG010000014.1"/>
</dbReference>
<keyword evidence="4" id="KW-1185">Reference proteome</keyword>
<dbReference type="Proteomes" id="UP000706891">
    <property type="component" value="Unassembled WGS sequence"/>
</dbReference>
<dbReference type="InterPro" id="IPR052917">
    <property type="entry name" value="Stress-Dev_Protein"/>
</dbReference>
<name>A0A938WS47_9BACT</name>
<proteinExistence type="predicted"/>
<dbReference type="InterPro" id="IPR012349">
    <property type="entry name" value="Split_barrel_FMN-bd"/>
</dbReference>
<reference evidence="3" key="2">
    <citation type="journal article" date="2021" name="Sci. Rep.">
        <title>The distribution of antibiotic resistance genes in chicken gut microbiota commensals.</title>
        <authorList>
            <person name="Juricova H."/>
            <person name="Matiasovicova J."/>
            <person name="Kubasova T."/>
            <person name="Cejkova D."/>
            <person name="Rychlik I."/>
        </authorList>
    </citation>
    <scope>NUCLEOTIDE SEQUENCE</scope>
    <source>
        <strain evidence="3">An824</strain>
    </source>
</reference>
<dbReference type="AlphaFoldDB" id="A0A938WS47"/>
<dbReference type="InterPro" id="IPR011576">
    <property type="entry name" value="Pyridox_Oxase_N"/>
</dbReference>
<evidence type="ECO:0000313" key="4">
    <source>
        <dbReference type="Proteomes" id="UP000706891"/>
    </source>
</evidence>
<dbReference type="InterPro" id="IPR025868">
    <property type="entry name" value="Zn_ribbon_dom_put"/>
</dbReference>
<evidence type="ECO:0000313" key="3">
    <source>
        <dbReference type="EMBL" id="MBM6673154.1"/>
    </source>
</evidence>
<protein>
    <submittedName>
        <fullName evidence="3">Pyridoxamine 5'-phosphate oxidase family protein</fullName>
    </submittedName>
</protein>
<dbReference type="PANTHER" id="PTHR34818">
    <property type="entry name" value="PROTEIN BLI-3"/>
    <property type="match status" value="1"/>
</dbReference>
<gene>
    <name evidence="3" type="ORF">H6A34_04595</name>
</gene>
<organism evidence="3 4">
    <name type="scientific">Marseilla massiliensis</name>
    <dbReference type="NCBI Taxonomy" id="1841864"/>
    <lineage>
        <taxon>Bacteria</taxon>
        <taxon>Pseudomonadati</taxon>
        <taxon>Bacteroidota</taxon>
        <taxon>Bacteroidia</taxon>
        <taxon>Bacteroidales</taxon>
        <taxon>Prevotellaceae</taxon>
        <taxon>Marseilla</taxon>
    </lineage>
</organism>
<dbReference type="Gene3D" id="2.30.110.10">
    <property type="entry name" value="Electron Transport, Fmn-binding Protein, Chain A"/>
    <property type="match status" value="1"/>
</dbReference>
<dbReference type="SUPFAM" id="SSF50475">
    <property type="entry name" value="FMN-binding split barrel"/>
    <property type="match status" value="1"/>
</dbReference>
<dbReference type="PANTHER" id="PTHR34818:SF1">
    <property type="entry name" value="PROTEIN BLI-3"/>
    <property type="match status" value="1"/>
</dbReference>